<name>F4KN62_PORAD</name>
<sequence length="46" mass="5055">MLGGLVVLVMLVVLVTLAKSQQKLLSYDTERLGDEFVADAVVYGYH</sequence>
<dbReference type="Proteomes" id="UP000006545">
    <property type="component" value="Chromosome"/>
</dbReference>
<organism evidence="1 2">
    <name type="scientific">Porphyromonas asaccharolytica (strain ATCC 25260 / DSM 20707 / BCRC 10618 / CCUG 7834 / JCM 6326 / LMG 13178 / VPI 4198 / B440)</name>
    <name type="common">Bacteroides asaccharolyticus</name>
    <dbReference type="NCBI Taxonomy" id="879243"/>
    <lineage>
        <taxon>Bacteria</taxon>
        <taxon>Pseudomonadati</taxon>
        <taxon>Bacteroidota</taxon>
        <taxon>Bacteroidia</taxon>
        <taxon>Bacteroidales</taxon>
        <taxon>Porphyromonadaceae</taxon>
        <taxon>Porphyromonas</taxon>
    </lineage>
</organism>
<keyword evidence="2" id="KW-1185">Reference proteome</keyword>
<protein>
    <submittedName>
        <fullName evidence="1">Uncharacterized protein</fullName>
    </submittedName>
</protein>
<reference evidence="2" key="1">
    <citation type="submission" date="2011-04" db="EMBL/GenBank/DDBJ databases">
        <title>The complete genome of Porphyromonas asaccharolytica DSM 20707.</title>
        <authorList>
            <person name="Lucas S."/>
            <person name="Han J."/>
            <person name="Lapidus A."/>
            <person name="Bruce D."/>
            <person name="Goodwin L."/>
            <person name="Pitluck S."/>
            <person name="Peters L."/>
            <person name="Kyrpides N."/>
            <person name="Mavromatis K."/>
            <person name="Ivanova N."/>
            <person name="Ovchinnikova G."/>
            <person name="Pagani I."/>
            <person name="Lu M."/>
            <person name="Detter J.C."/>
            <person name="Tapia R."/>
            <person name="Han C."/>
            <person name="Land M."/>
            <person name="Hauser L."/>
            <person name="Markowitz V."/>
            <person name="Cheng J.-F."/>
            <person name="Hugenholtz P."/>
            <person name="Woyke T."/>
            <person name="Wu D."/>
            <person name="Gronow S."/>
            <person name="Wellnitz S."/>
            <person name="Brambilla E."/>
            <person name="Klenk H.-P."/>
            <person name="Eisen J.A."/>
        </authorList>
    </citation>
    <scope>NUCLEOTIDE SEQUENCE [LARGE SCALE GENOMIC DNA]</scope>
    <source>
        <strain evidence="2">ATCC 25260 / DSM 20707 / VPI 4198</strain>
    </source>
</reference>
<evidence type="ECO:0000313" key="1">
    <source>
        <dbReference type="EMBL" id="AEE12400.1"/>
    </source>
</evidence>
<dbReference type="KEGG" id="pah:Poras_0446"/>
<proteinExistence type="predicted"/>
<dbReference type="HOGENOM" id="CLU_3187165_0_0_10"/>
<accession>F4KN62</accession>
<dbReference type="AlphaFoldDB" id="F4KN62"/>
<gene>
    <name evidence="1" type="ordered locus">Poras_0446</name>
</gene>
<evidence type="ECO:0000313" key="2">
    <source>
        <dbReference type="Proteomes" id="UP000006545"/>
    </source>
</evidence>
<dbReference type="EMBL" id="CP002689">
    <property type="protein sequence ID" value="AEE12400.1"/>
    <property type="molecule type" value="Genomic_DNA"/>
</dbReference>